<comment type="caution">
    <text evidence="2">The sequence shown here is derived from an EMBL/GenBank/DDBJ whole genome shotgun (WGS) entry which is preliminary data.</text>
</comment>
<reference evidence="2 3" key="1">
    <citation type="submission" date="2019-10" db="EMBL/GenBank/DDBJ databases">
        <authorList>
            <person name="Palmer J.M."/>
        </authorList>
    </citation>
    <scope>NUCLEOTIDE SEQUENCE [LARGE SCALE GENOMIC DNA]</scope>
    <source>
        <strain evidence="2 3">TWF694</strain>
    </source>
</reference>
<keyword evidence="3" id="KW-1185">Reference proteome</keyword>
<dbReference type="AlphaFoldDB" id="A0AAV9XNS5"/>
<evidence type="ECO:0000313" key="2">
    <source>
        <dbReference type="EMBL" id="KAK6543770.1"/>
    </source>
</evidence>
<gene>
    <name evidence="2" type="ORF">TWF694_000502</name>
</gene>
<feature type="region of interest" description="Disordered" evidence="1">
    <location>
        <begin position="38"/>
        <end position="57"/>
    </location>
</feature>
<evidence type="ECO:0000256" key="1">
    <source>
        <dbReference type="SAM" id="MobiDB-lite"/>
    </source>
</evidence>
<proteinExistence type="predicted"/>
<evidence type="ECO:0000313" key="3">
    <source>
        <dbReference type="Proteomes" id="UP001365542"/>
    </source>
</evidence>
<accession>A0AAV9XNS5</accession>
<dbReference type="Proteomes" id="UP001365542">
    <property type="component" value="Unassembled WGS sequence"/>
</dbReference>
<sequence>MSVGKRYLRTGGKFKVGMERQRQGREIARDEVTEMFKKKSTGKVKWKGKQKQKKRKK</sequence>
<protein>
    <submittedName>
        <fullName evidence="2">Uncharacterized protein</fullName>
    </submittedName>
</protein>
<dbReference type="EMBL" id="JAVHJO010000001">
    <property type="protein sequence ID" value="KAK6543770.1"/>
    <property type="molecule type" value="Genomic_DNA"/>
</dbReference>
<organism evidence="2 3">
    <name type="scientific">Orbilia ellipsospora</name>
    <dbReference type="NCBI Taxonomy" id="2528407"/>
    <lineage>
        <taxon>Eukaryota</taxon>
        <taxon>Fungi</taxon>
        <taxon>Dikarya</taxon>
        <taxon>Ascomycota</taxon>
        <taxon>Pezizomycotina</taxon>
        <taxon>Orbiliomycetes</taxon>
        <taxon>Orbiliales</taxon>
        <taxon>Orbiliaceae</taxon>
        <taxon>Orbilia</taxon>
    </lineage>
</organism>
<name>A0AAV9XNS5_9PEZI</name>